<gene>
    <name evidence="2" type="ORF">D9R08_08465</name>
</gene>
<proteinExistence type="predicted"/>
<evidence type="ECO:0000313" key="2">
    <source>
        <dbReference type="EMBL" id="RMA42798.1"/>
    </source>
</evidence>
<evidence type="ECO:0000313" key="3">
    <source>
        <dbReference type="Proteomes" id="UP000281343"/>
    </source>
</evidence>
<dbReference type="InterPro" id="IPR029058">
    <property type="entry name" value="AB_hydrolase_fold"/>
</dbReference>
<reference evidence="2 3" key="1">
    <citation type="submission" date="2018-10" db="EMBL/GenBank/DDBJ databases">
        <authorList>
            <person name="Jung H.S."/>
            <person name="Jeon C.O."/>
        </authorList>
    </citation>
    <scope>NUCLEOTIDE SEQUENCE [LARGE SCALE GENOMIC DNA]</scope>
    <source>
        <strain evidence="2 3">MA-7-27</strain>
    </source>
</reference>
<accession>A0A3L9Y6A1</accession>
<sequence>MPPMQRIAFVLTLALLVGCAPRASIVIVPDAASGGAIESVFVASNRVYDGSRFTSDRLEGLGFTRFDVAIPPNREVGEVNWPRGEVDLEADFVVSQAGSFADAAAFRRGLRAAVAAQPENEREVMVFVHGFNNTFADGLFRTAQIRNDFEIPGVALHYAWPSLSSPFGYAYDRDSALFARDGLEQFLREIAAAGSHDIVIVAHSVGSELVMEALRQLRIGGADHVLNRISGVVLMSPDIDVQVFRSQAMRILPLPEPFFIFTSQRDRALRLSARISGQPARLGNIGTIDDVAEFNVTLVDVSEFRGGDRDALNHNTVVTSPAMIRLLSRVDSINSAFEGQENSPIGLLPGTILTLQNATQVILTPNL</sequence>
<dbReference type="InterPro" id="IPR014586">
    <property type="entry name" value="UCP033909"/>
</dbReference>
<evidence type="ECO:0000256" key="1">
    <source>
        <dbReference type="SAM" id="SignalP"/>
    </source>
</evidence>
<organism evidence="2 3">
    <name type="scientific">Rhodophyticola porphyridii</name>
    <dbReference type="NCBI Taxonomy" id="1852017"/>
    <lineage>
        <taxon>Bacteria</taxon>
        <taxon>Pseudomonadati</taxon>
        <taxon>Pseudomonadota</taxon>
        <taxon>Alphaproteobacteria</taxon>
        <taxon>Rhodobacterales</taxon>
        <taxon>Roseobacteraceae</taxon>
        <taxon>Rhodophyticola</taxon>
    </lineage>
</organism>
<dbReference type="AlphaFoldDB" id="A0A3L9Y6A1"/>
<dbReference type="PANTHER" id="PTHR36513:SF1">
    <property type="entry name" value="TRANSMEMBRANE PROTEIN"/>
    <property type="match status" value="1"/>
</dbReference>
<dbReference type="Gene3D" id="3.40.50.1820">
    <property type="entry name" value="alpha/beta hydrolase"/>
    <property type="match status" value="1"/>
</dbReference>
<dbReference type="EMBL" id="RCNT01000003">
    <property type="protein sequence ID" value="RMA42798.1"/>
    <property type="molecule type" value="Genomic_DNA"/>
</dbReference>
<dbReference type="PROSITE" id="PS51257">
    <property type="entry name" value="PROKAR_LIPOPROTEIN"/>
    <property type="match status" value="1"/>
</dbReference>
<name>A0A3L9Y6A1_9RHOB</name>
<dbReference type="Proteomes" id="UP000281343">
    <property type="component" value="Unassembled WGS sequence"/>
</dbReference>
<protein>
    <submittedName>
        <fullName evidence="2">Alpha/beta fold hydrolase</fullName>
    </submittedName>
</protein>
<comment type="caution">
    <text evidence="2">The sequence shown here is derived from an EMBL/GenBank/DDBJ whole genome shotgun (WGS) entry which is preliminary data.</text>
</comment>
<dbReference type="InterPro" id="IPR010297">
    <property type="entry name" value="DUF900_hydrolase"/>
</dbReference>
<feature type="signal peptide" evidence="1">
    <location>
        <begin position="1"/>
        <end position="22"/>
    </location>
</feature>
<feature type="chain" id="PRO_5018127076" evidence="1">
    <location>
        <begin position="23"/>
        <end position="367"/>
    </location>
</feature>
<dbReference type="SUPFAM" id="SSF53474">
    <property type="entry name" value="alpha/beta-Hydrolases"/>
    <property type="match status" value="1"/>
</dbReference>
<dbReference type="PANTHER" id="PTHR36513">
    <property type="entry name" value="ABC TRANSMEMBRANE TYPE-1 DOMAIN-CONTAINING PROTEIN"/>
    <property type="match status" value="1"/>
</dbReference>
<keyword evidence="1" id="KW-0732">Signal</keyword>
<dbReference type="PIRSF" id="PIRSF033909">
    <property type="entry name" value="UCP033909"/>
    <property type="match status" value="1"/>
</dbReference>
<keyword evidence="3" id="KW-1185">Reference proteome</keyword>
<dbReference type="Pfam" id="PF05990">
    <property type="entry name" value="DUF900"/>
    <property type="match status" value="1"/>
</dbReference>
<keyword evidence="2" id="KW-0378">Hydrolase</keyword>
<dbReference type="GO" id="GO:0016787">
    <property type="term" value="F:hydrolase activity"/>
    <property type="evidence" value="ECO:0007669"/>
    <property type="project" value="UniProtKB-KW"/>
</dbReference>